<gene>
    <name evidence="2" type="ORF">AB6A40_003751</name>
</gene>
<proteinExistence type="predicted"/>
<comment type="caution">
    <text evidence="2">The sequence shown here is derived from an EMBL/GenBank/DDBJ whole genome shotgun (WGS) entry which is preliminary data.</text>
</comment>
<sequence>MGDEWASCAGNLSGLRGKFLWNFGPPPHVSCYSALRASTSSDSRSLRHRSCDERLSVDKFCYDMDFDLRTIKDALKPSDFLEDSGYQSLLERSRHAQYGTGWLIQENISDDGSDSVDASWDGYMDVGDQRIKVKEMSDILASRFAFISGWFIIFTVFCLVHPTLLFSSSPPLIFDSSSV</sequence>
<evidence type="ECO:0000313" key="3">
    <source>
        <dbReference type="Proteomes" id="UP001608902"/>
    </source>
</evidence>
<evidence type="ECO:0000256" key="1">
    <source>
        <dbReference type="SAM" id="Phobius"/>
    </source>
</evidence>
<reference evidence="2 3" key="1">
    <citation type="submission" date="2024-08" db="EMBL/GenBank/DDBJ databases">
        <title>Gnathostoma spinigerum genome.</title>
        <authorList>
            <person name="Gonzalez-Bertolin B."/>
            <person name="Monzon S."/>
            <person name="Zaballos A."/>
            <person name="Jimenez P."/>
            <person name="Dekumyoy P."/>
            <person name="Varona S."/>
            <person name="Cuesta I."/>
            <person name="Sumanam S."/>
            <person name="Adisakwattana P."/>
            <person name="Gasser R.B."/>
            <person name="Hernandez-Gonzalez A."/>
            <person name="Young N.D."/>
            <person name="Perteguer M.J."/>
        </authorList>
    </citation>
    <scope>NUCLEOTIDE SEQUENCE [LARGE SCALE GENOMIC DNA]</scope>
    <source>
        <strain evidence="2">AL3</strain>
        <tissue evidence="2">Liver</tissue>
    </source>
</reference>
<keyword evidence="1" id="KW-0472">Membrane</keyword>
<keyword evidence="3" id="KW-1185">Reference proteome</keyword>
<dbReference type="AlphaFoldDB" id="A0ABD6EK23"/>
<organism evidence="2 3">
    <name type="scientific">Gnathostoma spinigerum</name>
    <dbReference type="NCBI Taxonomy" id="75299"/>
    <lineage>
        <taxon>Eukaryota</taxon>
        <taxon>Metazoa</taxon>
        <taxon>Ecdysozoa</taxon>
        <taxon>Nematoda</taxon>
        <taxon>Chromadorea</taxon>
        <taxon>Rhabditida</taxon>
        <taxon>Spirurina</taxon>
        <taxon>Gnathostomatomorpha</taxon>
        <taxon>Gnathostomatoidea</taxon>
        <taxon>Gnathostomatidae</taxon>
        <taxon>Gnathostoma</taxon>
    </lineage>
</organism>
<dbReference type="EMBL" id="JBGFUD010002019">
    <property type="protein sequence ID" value="MFH4977042.1"/>
    <property type="molecule type" value="Genomic_DNA"/>
</dbReference>
<accession>A0ABD6EK23</accession>
<keyword evidence="1" id="KW-0812">Transmembrane</keyword>
<protein>
    <submittedName>
        <fullName evidence="2">Uncharacterized protein</fullName>
    </submittedName>
</protein>
<evidence type="ECO:0000313" key="2">
    <source>
        <dbReference type="EMBL" id="MFH4977042.1"/>
    </source>
</evidence>
<feature type="transmembrane region" description="Helical" evidence="1">
    <location>
        <begin position="144"/>
        <end position="166"/>
    </location>
</feature>
<dbReference type="Proteomes" id="UP001608902">
    <property type="component" value="Unassembled WGS sequence"/>
</dbReference>
<keyword evidence="1" id="KW-1133">Transmembrane helix</keyword>
<name>A0ABD6EK23_9BILA</name>